<gene>
    <name evidence="2" type="ordered locus">RHE_PF00478</name>
</gene>
<protein>
    <submittedName>
        <fullName evidence="2">Uncharacterized protein</fullName>
    </submittedName>
</protein>
<dbReference type="Proteomes" id="UP000001936">
    <property type="component" value="Plasmid p42f"/>
</dbReference>
<evidence type="ECO:0000313" key="2">
    <source>
        <dbReference type="EMBL" id="ABC94368.1"/>
    </source>
</evidence>
<evidence type="ECO:0000256" key="1">
    <source>
        <dbReference type="SAM" id="MobiDB-lite"/>
    </source>
</evidence>
<dbReference type="EMBL" id="CP000138">
    <property type="protein sequence ID" value="ABC94368.1"/>
    <property type="molecule type" value="Genomic_DNA"/>
</dbReference>
<dbReference type="KEGG" id="ret:RHE_PF00478"/>
<proteinExistence type="predicted"/>
<reference evidence="2 3" key="1">
    <citation type="journal article" date="2006" name="Proc. Natl. Acad. Sci. U.S.A.">
        <title>The partitioned Rhizobium etli genome: genetic and metabolic redundancy in seven interacting replicons.</title>
        <authorList>
            <person name="Gonzalez V."/>
            <person name="Santamaria R.I."/>
            <person name="Bustos P."/>
            <person name="Hernandez-Gonzalez I."/>
            <person name="Medrano-Soto A."/>
            <person name="Moreno-Hagelsieb G."/>
            <person name="Janga S.C."/>
            <person name="Ramirez M.A."/>
            <person name="Jimenez-Jacinto V."/>
            <person name="Collado-Vides J."/>
            <person name="Davila G."/>
        </authorList>
    </citation>
    <scope>NUCLEOTIDE SEQUENCE [LARGE SCALE GENOMIC DNA]</scope>
    <source>
        <strain evidence="3">ATCC 51251 / DSM 11541 / JCM 21823 / NBRC 15573 / CFN 42</strain>
    </source>
</reference>
<keyword evidence="3" id="KW-1185">Reference proteome</keyword>
<dbReference type="HOGENOM" id="CLU_2207921_0_0_5"/>
<name>Q2JYG8_RHIEC</name>
<feature type="region of interest" description="Disordered" evidence="1">
    <location>
        <begin position="36"/>
        <end position="55"/>
    </location>
</feature>
<dbReference type="AlphaFoldDB" id="Q2JYG8"/>
<evidence type="ECO:0000313" key="3">
    <source>
        <dbReference type="Proteomes" id="UP000001936"/>
    </source>
</evidence>
<accession>Q2JYG8</accession>
<sequence>MKAVQPAHLRNRDFDVECIQRQAGALKRLRPKRKVYDADPSFGRPNTAVVRSSPPPLVTRFQSGERVSICGIDRLLHVGRAEQAACGEIKMPWMEPKNGRWSLDTRS</sequence>
<geneLocation type="plasmid" evidence="2 3">
    <name>p42f</name>
</geneLocation>
<organism evidence="2 3">
    <name type="scientific">Rhizobium etli (strain ATCC 51251 / DSM 11541 / JCM 21823 / NBRC 15573 / CFN 42)</name>
    <dbReference type="NCBI Taxonomy" id="347834"/>
    <lineage>
        <taxon>Bacteria</taxon>
        <taxon>Pseudomonadati</taxon>
        <taxon>Pseudomonadota</taxon>
        <taxon>Alphaproteobacteria</taxon>
        <taxon>Hyphomicrobiales</taxon>
        <taxon>Rhizobiaceae</taxon>
        <taxon>Rhizobium/Agrobacterium group</taxon>
        <taxon>Rhizobium</taxon>
    </lineage>
</organism>
<keyword evidence="2" id="KW-0614">Plasmid</keyword>